<dbReference type="PANTHER" id="PTHR34460">
    <property type="entry name" value="VITELLOGENIN-LIKE PROTEIN"/>
    <property type="match status" value="1"/>
</dbReference>
<organism evidence="1 2">
    <name type="scientific">Vitis vinifera</name>
    <name type="common">Grape</name>
    <dbReference type="NCBI Taxonomy" id="29760"/>
    <lineage>
        <taxon>Eukaryota</taxon>
        <taxon>Viridiplantae</taxon>
        <taxon>Streptophyta</taxon>
        <taxon>Embryophyta</taxon>
        <taxon>Tracheophyta</taxon>
        <taxon>Spermatophyta</taxon>
        <taxon>Magnoliopsida</taxon>
        <taxon>eudicotyledons</taxon>
        <taxon>Gunneridae</taxon>
        <taxon>Pentapetalae</taxon>
        <taxon>rosids</taxon>
        <taxon>Vitales</taxon>
        <taxon>Vitaceae</taxon>
        <taxon>Viteae</taxon>
        <taxon>Vitis</taxon>
    </lineage>
</organism>
<dbReference type="EMBL" id="CP126665">
    <property type="protein sequence ID" value="WKA11245.1"/>
    <property type="molecule type" value="Genomic_DNA"/>
</dbReference>
<sequence length="114" mass="12580">MLRFFLFKERVKCDGFFGEFIMTPSSSSSSSSSYWMSSTVKDNVKGKSTTAAAPGPLFHGQSKSWGWGWAFASTMRALSKPSSSKVEYKNARKRDITPNKPNLTAIPSLLAMRG</sequence>
<dbReference type="PANTHER" id="PTHR34460:SF2">
    <property type="entry name" value="OS04G0405500 PROTEIN"/>
    <property type="match status" value="1"/>
</dbReference>
<protein>
    <submittedName>
        <fullName evidence="1">Uncharacterized protein</fullName>
    </submittedName>
</protein>
<accession>A0ABY9DUB1</accession>
<gene>
    <name evidence="1" type="ORF">VitviT2T_028767</name>
</gene>
<evidence type="ECO:0000313" key="1">
    <source>
        <dbReference type="EMBL" id="WKA11245.1"/>
    </source>
</evidence>
<proteinExistence type="predicted"/>
<dbReference type="Proteomes" id="UP001227230">
    <property type="component" value="Chromosome 18"/>
</dbReference>
<evidence type="ECO:0000313" key="2">
    <source>
        <dbReference type="Proteomes" id="UP001227230"/>
    </source>
</evidence>
<keyword evidence="2" id="KW-1185">Reference proteome</keyword>
<name>A0ABY9DUB1_VITVI</name>
<reference evidence="1 2" key="1">
    <citation type="journal article" date="2023" name="Hortic Res">
        <title>The complete reference genome for grapevine (Vitis vinifera L.) genetics and breeding.</title>
        <authorList>
            <person name="Shi X."/>
            <person name="Cao S."/>
            <person name="Wang X."/>
            <person name="Huang S."/>
            <person name="Wang Y."/>
            <person name="Liu Z."/>
            <person name="Liu W."/>
            <person name="Leng X."/>
            <person name="Peng Y."/>
            <person name="Wang N."/>
            <person name="Wang Y."/>
            <person name="Ma Z."/>
            <person name="Xu X."/>
            <person name="Zhang F."/>
            <person name="Xue H."/>
            <person name="Zhong H."/>
            <person name="Wang Y."/>
            <person name="Zhang K."/>
            <person name="Velt A."/>
            <person name="Avia K."/>
            <person name="Holtgrawe D."/>
            <person name="Grimplet J."/>
            <person name="Matus J.T."/>
            <person name="Ware D."/>
            <person name="Wu X."/>
            <person name="Wang H."/>
            <person name="Liu C."/>
            <person name="Fang Y."/>
            <person name="Rustenholz C."/>
            <person name="Cheng Z."/>
            <person name="Xiao H."/>
            <person name="Zhou Y."/>
        </authorList>
    </citation>
    <scope>NUCLEOTIDE SEQUENCE [LARGE SCALE GENOMIC DNA]</scope>
    <source>
        <strain evidence="2">cv. Pinot noir / PN40024</strain>
        <tissue evidence="1">Leaf</tissue>
    </source>
</reference>